<evidence type="ECO:0000259" key="3">
    <source>
        <dbReference type="Pfam" id="PF13458"/>
    </source>
</evidence>
<dbReference type="AlphaFoldDB" id="A0A5S5MDI8"/>
<comment type="caution">
    <text evidence="4">The sequence shown here is derived from an EMBL/GenBank/DDBJ whole genome shotgun (WGS) entry which is preliminary data.</text>
</comment>
<dbReference type="Pfam" id="PF13458">
    <property type="entry name" value="Peripla_BP_6"/>
    <property type="match status" value="1"/>
</dbReference>
<keyword evidence="5" id="KW-1185">Reference proteome</keyword>
<evidence type="ECO:0000313" key="4">
    <source>
        <dbReference type="EMBL" id="TYT73806.1"/>
    </source>
</evidence>
<keyword evidence="2" id="KW-0732">Signal</keyword>
<accession>A0A5S5MDI8</accession>
<comment type="similarity">
    <text evidence="1">Belongs to the leucine-binding protein family.</text>
</comment>
<dbReference type="SUPFAM" id="SSF53822">
    <property type="entry name" value="Periplasmic binding protein-like I"/>
    <property type="match status" value="1"/>
</dbReference>
<gene>
    <name evidence="4" type="ORF">FIM25_13250</name>
</gene>
<dbReference type="InterPro" id="IPR028082">
    <property type="entry name" value="Peripla_BP_I"/>
</dbReference>
<dbReference type="Gene3D" id="3.40.50.2300">
    <property type="match status" value="2"/>
</dbReference>
<name>A0A5S5MDI8_9BACT</name>
<evidence type="ECO:0000256" key="2">
    <source>
        <dbReference type="ARBA" id="ARBA00022729"/>
    </source>
</evidence>
<reference evidence="4 5" key="1">
    <citation type="submission" date="2019-06" db="EMBL/GenBank/DDBJ databases">
        <title>Desulfobotulus mexicanus sp. nov., a novel sulfate-reducing bacterium isolated from the sediment of an alkaline crater lake in Mexico.</title>
        <authorList>
            <person name="Hirschler-Rea A."/>
        </authorList>
    </citation>
    <scope>NUCLEOTIDE SEQUENCE [LARGE SCALE GENOMIC DNA]</scope>
    <source>
        <strain evidence="4 5">PAR22N</strain>
    </source>
</reference>
<organism evidence="4 5">
    <name type="scientific">Desulfobotulus mexicanus</name>
    <dbReference type="NCBI Taxonomy" id="2586642"/>
    <lineage>
        <taxon>Bacteria</taxon>
        <taxon>Pseudomonadati</taxon>
        <taxon>Thermodesulfobacteriota</taxon>
        <taxon>Desulfobacteria</taxon>
        <taxon>Desulfobacterales</taxon>
        <taxon>Desulfobacteraceae</taxon>
        <taxon>Desulfobotulus</taxon>
    </lineage>
</organism>
<protein>
    <submittedName>
        <fullName evidence="4">ABC transporter substrate-binding protein</fullName>
    </submittedName>
</protein>
<sequence length="431" mass="47942">MVRVLALFIKRYFYSFCFPYTHCPNTRRQRMKNNTAARWPFLLLSCLTLTLLNAPPLSAESNTGITDTQIRIGQSCSLTGPAMGLCKGMRDGAQLYFDFINSQGGIHGRQLKLITEDDAYNPEKCRKNTESFINDQNIFLLFGYVGTPTTEAVLPLIQEKNFPLFAPLTGARIFRYPVINEVFNIRASYIQETETMVDRLVKDRGIKKIAVFYQNDSYGTDGLNGVRIAASKHGIIPSDTVSYNRESPDTEKAVSQLMKSNPEAVILIATSEPAAQVIAGMRSAGSEAVFLNVSFVNGEDLAERLINHGIGVVVSQVVPFPFYRRVPLVAEYNQVNSELSPAKQADFAGMEGFTAAKALSRILSETPAPLTREAFMKSAELHENTDIGGFSFSFNKERRQGSDLVYLTQIGPGGFLRPIENLNQLYQFHPN</sequence>
<dbReference type="EMBL" id="VDMB01000020">
    <property type="protein sequence ID" value="TYT73806.1"/>
    <property type="molecule type" value="Genomic_DNA"/>
</dbReference>
<dbReference type="InterPro" id="IPR028081">
    <property type="entry name" value="Leu-bd"/>
</dbReference>
<dbReference type="PANTHER" id="PTHR47235">
    <property type="entry name" value="BLR6548 PROTEIN"/>
    <property type="match status" value="1"/>
</dbReference>
<dbReference type="CDD" id="cd19978">
    <property type="entry name" value="PBP1_ABC_ligand_binding-like"/>
    <property type="match status" value="1"/>
</dbReference>
<evidence type="ECO:0000313" key="5">
    <source>
        <dbReference type="Proteomes" id="UP000321899"/>
    </source>
</evidence>
<dbReference type="PANTHER" id="PTHR47235:SF1">
    <property type="entry name" value="BLR6548 PROTEIN"/>
    <property type="match status" value="1"/>
</dbReference>
<dbReference type="OrthoDB" id="9777352at2"/>
<dbReference type="Proteomes" id="UP000321899">
    <property type="component" value="Unassembled WGS sequence"/>
</dbReference>
<evidence type="ECO:0000256" key="1">
    <source>
        <dbReference type="ARBA" id="ARBA00010062"/>
    </source>
</evidence>
<proteinExistence type="inferred from homology"/>
<feature type="domain" description="Leucine-binding protein" evidence="3">
    <location>
        <begin position="69"/>
        <end position="411"/>
    </location>
</feature>